<name>A0ABT1S8K8_9FIRM</name>
<dbReference type="InterPro" id="IPR058245">
    <property type="entry name" value="NreC/VraR/RcsB-like_REC"/>
</dbReference>
<evidence type="ECO:0000313" key="6">
    <source>
        <dbReference type="Proteomes" id="UP001524478"/>
    </source>
</evidence>
<evidence type="ECO:0000313" key="5">
    <source>
        <dbReference type="EMBL" id="MCQ4922810.1"/>
    </source>
</evidence>
<evidence type="ECO:0000259" key="4">
    <source>
        <dbReference type="PROSITE" id="PS50110"/>
    </source>
</evidence>
<gene>
    <name evidence="5" type="ORF">NE686_06930</name>
</gene>
<feature type="domain" description="HTH luxR-type" evidence="3">
    <location>
        <begin position="131"/>
        <end position="196"/>
    </location>
</feature>
<dbReference type="CDD" id="cd06170">
    <property type="entry name" value="LuxR_C_like"/>
    <property type="match status" value="1"/>
</dbReference>
<reference evidence="5 6" key="1">
    <citation type="submission" date="2022-06" db="EMBL/GenBank/DDBJ databases">
        <title>Isolation of gut microbiota from human fecal samples.</title>
        <authorList>
            <person name="Pamer E.G."/>
            <person name="Barat B."/>
            <person name="Waligurski E."/>
            <person name="Medina S."/>
            <person name="Paddock L."/>
            <person name="Mostad J."/>
        </authorList>
    </citation>
    <scope>NUCLEOTIDE SEQUENCE [LARGE SCALE GENOMIC DNA]</scope>
    <source>
        <strain evidence="5 6">DFI.7.95</strain>
    </source>
</reference>
<dbReference type="PANTHER" id="PTHR45566">
    <property type="entry name" value="HTH-TYPE TRANSCRIPTIONAL REGULATOR YHJB-RELATED"/>
    <property type="match status" value="1"/>
</dbReference>
<dbReference type="SMART" id="SM00448">
    <property type="entry name" value="REC"/>
    <property type="match status" value="1"/>
</dbReference>
<keyword evidence="1 2" id="KW-0597">Phosphoprotein</keyword>
<proteinExistence type="predicted"/>
<dbReference type="InterPro" id="IPR000792">
    <property type="entry name" value="Tscrpt_reg_LuxR_C"/>
</dbReference>
<dbReference type="PROSITE" id="PS50110">
    <property type="entry name" value="RESPONSE_REGULATORY"/>
    <property type="match status" value="1"/>
</dbReference>
<dbReference type="InterPro" id="IPR001789">
    <property type="entry name" value="Sig_transdc_resp-reg_receiver"/>
</dbReference>
<feature type="domain" description="Response regulatory" evidence="4">
    <location>
        <begin position="2"/>
        <end position="122"/>
    </location>
</feature>
<dbReference type="Proteomes" id="UP001524478">
    <property type="component" value="Unassembled WGS sequence"/>
</dbReference>
<keyword evidence="6" id="KW-1185">Reference proteome</keyword>
<dbReference type="PROSITE" id="PS50043">
    <property type="entry name" value="HTH_LUXR_2"/>
    <property type="match status" value="1"/>
</dbReference>
<dbReference type="PANTHER" id="PTHR45566:SF2">
    <property type="entry name" value="NARL SUBFAMILY"/>
    <property type="match status" value="1"/>
</dbReference>
<dbReference type="EMBL" id="JANGAC010000004">
    <property type="protein sequence ID" value="MCQ4922810.1"/>
    <property type="molecule type" value="Genomic_DNA"/>
</dbReference>
<evidence type="ECO:0000259" key="3">
    <source>
        <dbReference type="PROSITE" id="PS50043"/>
    </source>
</evidence>
<dbReference type="RefSeq" id="WP_216559017.1">
    <property type="nucleotide sequence ID" value="NZ_JAHLOH010000033.1"/>
</dbReference>
<accession>A0ABT1S8K8</accession>
<feature type="modified residue" description="4-aspartylphosphate" evidence="2">
    <location>
        <position position="53"/>
    </location>
</feature>
<comment type="caution">
    <text evidence="5">The sequence shown here is derived from an EMBL/GenBank/DDBJ whole genome shotgun (WGS) entry which is preliminary data.</text>
</comment>
<evidence type="ECO:0000256" key="1">
    <source>
        <dbReference type="ARBA" id="ARBA00022553"/>
    </source>
</evidence>
<organism evidence="5 6">
    <name type="scientific">Tissierella carlieri</name>
    <dbReference type="NCBI Taxonomy" id="689904"/>
    <lineage>
        <taxon>Bacteria</taxon>
        <taxon>Bacillati</taxon>
        <taxon>Bacillota</taxon>
        <taxon>Tissierellia</taxon>
        <taxon>Tissierellales</taxon>
        <taxon>Tissierellaceae</taxon>
        <taxon>Tissierella</taxon>
    </lineage>
</organism>
<dbReference type="InterPro" id="IPR051015">
    <property type="entry name" value="EvgA-like"/>
</dbReference>
<dbReference type="Pfam" id="PF00196">
    <property type="entry name" value="GerE"/>
    <property type="match status" value="1"/>
</dbReference>
<protein>
    <submittedName>
        <fullName evidence="5">Response regulator transcription factor</fullName>
    </submittedName>
</protein>
<sequence>MNILLIDDHGMFCESLKLTLERDECIENVHILQDVGEAKRKILNKEYDIILMDINIKKITGKEDGLTIAKELLKRDNTLKIVMLTGFDMPGYEAEAQQIGAKGFICKDEYTEVLIEKLKKVYNGETIFRKVTSHINELTEREKEILQLYSSGCSRKEVADKCNISVSSLAVALNRIYEKLDVKNYQEMINKALELGYIKPNFF</sequence>
<evidence type="ECO:0000256" key="2">
    <source>
        <dbReference type="PROSITE-ProRule" id="PRU00169"/>
    </source>
</evidence>
<dbReference type="SMART" id="SM00421">
    <property type="entry name" value="HTH_LUXR"/>
    <property type="match status" value="1"/>
</dbReference>
<dbReference type="Pfam" id="PF00072">
    <property type="entry name" value="Response_reg"/>
    <property type="match status" value="1"/>
</dbReference>
<dbReference type="CDD" id="cd17535">
    <property type="entry name" value="REC_NarL-like"/>
    <property type="match status" value="1"/>
</dbReference>